<gene>
    <name evidence="6" type="ORF">ACFPQ6_01515</name>
</gene>
<keyword evidence="5" id="KW-0443">Lipid metabolism</keyword>
<dbReference type="Proteomes" id="UP001595979">
    <property type="component" value="Unassembled WGS sequence"/>
</dbReference>
<dbReference type="GO" id="GO:0008168">
    <property type="term" value="F:methyltransferase activity"/>
    <property type="evidence" value="ECO:0007669"/>
    <property type="project" value="UniProtKB-KW"/>
</dbReference>
<evidence type="ECO:0000256" key="2">
    <source>
        <dbReference type="ARBA" id="ARBA00022603"/>
    </source>
</evidence>
<dbReference type="InterPro" id="IPR050723">
    <property type="entry name" value="CFA/CMAS"/>
</dbReference>
<proteinExistence type="inferred from homology"/>
<reference evidence="7" key="1">
    <citation type="journal article" date="2019" name="Int. J. Syst. Evol. Microbiol.">
        <title>The Global Catalogue of Microorganisms (GCM) 10K type strain sequencing project: providing services to taxonomists for standard genome sequencing and annotation.</title>
        <authorList>
            <consortium name="The Broad Institute Genomics Platform"/>
            <consortium name="The Broad Institute Genome Sequencing Center for Infectious Disease"/>
            <person name="Wu L."/>
            <person name="Ma J."/>
        </authorList>
    </citation>
    <scope>NUCLEOTIDE SEQUENCE [LARGE SCALE GENOMIC DNA]</scope>
    <source>
        <strain evidence="7">CGMCC 1.15053</strain>
    </source>
</reference>
<evidence type="ECO:0000313" key="7">
    <source>
        <dbReference type="Proteomes" id="UP001595979"/>
    </source>
</evidence>
<evidence type="ECO:0000256" key="3">
    <source>
        <dbReference type="ARBA" id="ARBA00022679"/>
    </source>
</evidence>
<dbReference type="PIRSF" id="PIRSF003085">
    <property type="entry name" value="CMAS"/>
    <property type="match status" value="1"/>
</dbReference>
<dbReference type="InterPro" id="IPR029063">
    <property type="entry name" value="SAM-dependent_MTases_sf"/>
</dbReference>
<dbReference type="InterPro" id="IPR003333">
    <property type="entry name" value="CMAS"/>
</dbReference>
<accession>A0ABW1DFH3</accession>
<dbReference type="CDD" id="cd02440">
    <property type="entry name" value="AdoMet_MTases"/>
    <property type="match status" value="1"/>
</dbReference>
<protein>
    <submittedName>
        <fullName evidence="6">Class I SAM-dependent methyltransferase</fullName>
        <ecNumber evidence="6">2.1.1.-</ecNumber>
    </submittedName>
</protein>
<evidence type="ECO:0000313" key="6">
    <source>
        <dbReference type="EMBL" id="MFC5846975.1"/>
    </source>
</evidence>
<evidence type="ECO:0000256" key="1">
    <source>
        <dbReference type="ARBA" id="ARBA00010815"/>
    </source>
</evidence>
<dbReference type="EMBL" id="JBHSOH010000003">
    <property type="protein sequence ID" value="MFC5846975.1"/>
    <property type="molecule type" value="Genomic_DNA"/>
</dbReference>
<evidence type="ECO:0000256" key="5">
    <source>
        <dbReference type="ARBA" id="ARBA00023098"/>
    </source>
</evidence>
<dbReference type="PANTHER" id="PTHR43667">
    <property type="entry name" value="CYCLOPROPANE-FATTY-ACYL-PHOSPHOLIPID SYNTHASE"/>
    <property type="match status" value="1"/>
</dbReference>
<dbReference type="Pfam" id="PF02353">
    <property type="entry name" value="CMAS"/>
    <property type="match status" value="1"/>
</dbReference>
<dbReference type="EC" id="2.1.1.-" evidence="6"/>
<keyword evidence="7" id="KW-1185">Reference proteome</keyword>
<evidence type="ECO:0000256" key="4">
    <source>
        <dbReference type="ARBA" id="ARBA00022691"/>
    </source>
</evidence>
<organism evidence="6 7">
    <name type="scientific">Deinococcus petrolearius</name>
    <dbReference type="NCBI Taxonomy" id="1751295"/>
    <lineage>
        <taxon>Bacteria</taxon>
        <taxon>Thermotogati</taxon>
        <taxon>Deinococcota</taxon>
        <taxon>Deinococci</taxon>
        <taxon>Deinococcales</taxon>
        <taxon>Deinococcaceae</taxon>
        <taxon>Deinococcus</taxon>
    </lineage>
</organism>
<keyword evidence="3 6" id="KW-0808">Transferase</keyword>
<comment type="caution">
    <text evidence="6">The sequence shown here is derived from an EMBL/GenBank/DDBJ whole genome shotgun (WGS) entry which is preliminary data.</text>
</comment>
<dbReference type="GO" id="GO:0032259">
    <property type="term" value="P:methylation"/>
    <property type="evidence" value="ECO:0007669"/>
    <property type="project" value="UniProtKB-KW"/>
</dbReference>
<sequence length="434" mass="47905">MPDDGASPRAPTHTATRTALVALALGAGAVTARRLRWQAPASPQAVRDAAGRLLGALLPRRRAFSVRLWDGTVLPATLPERAQLVVTGEGALGRALHLPIDMALGEAYLRGDLDGSGDLTAIVEALDDYEVGAPPAAWPGLLRDAELLRRQARHRATPALAAHLGGEVHSPERDRQAIEYHYDVSNAFYRLFLDERMVYSCGYFPAGTETLEEAQAAKLDLICRKLRLRPGERLLDIGCGWGGLAIYAARHYGAQVLGVTLSQAQLDEVSSVGMAEHVGRRRMAEYFAVAYRALKPGGLMLNHAIADGLNRVKMSRFLQSGGFARKYVFPDGELLPTWETLKFAAGAGFEVRDVENLREHYDRTLRLWVARLEAHEAQALALVGQERYRVWRLYMSASASYFRRGHIELVQTLLARADGEWQAHVPPSRADLYR</sequence>
<dbReference type="Gene3D" id="3.40.50.150">
    <property type="entry name" value="Vaccinia Virus protein VP39"/>
    <property type="match status" value="2"/>
</dbReference>
<keyword evidence="4" id="KW-0949">S-adenosyl-L-methionine</keyword>
<keyword evidence="2 6" id="KW-0489">Methyltransferase</keyword>
<name>A0ABW1DFH3_9DEIO</name>
<comment type="similarity">
    <text evidence="1">Belongs to the CFA/CMAS family.</text>
</comment>
<dbReference type="SUPFAM" id="SSF53335">
    <property type="entry name" value="S-adenosyl-L-methionine-dependent methyltransferases"/>
    <property type="match status" value="1"/>
</dbReference>
<dbReference type="RefSeq" id="WP_380045694.1">
    <property type="nucleotide sequence ID" value="NZ_JBHSOH010000003.1"/>
</dbReference>
<dbReference type="PANTHER" id="PTHR43667:SF1">
    <property type="entry name" value="CYCLOPROPANE-FATTY-ACYL-PHOSPHOLIPID SYNTHASE"/>
    <property type="match status" value="1"/>
</dbReference>